<name>L8X034_THACA</name>
<reference evidence="1 2" key="1">
    <citation type="journal article" date="2013" name="Nat. Commun.">
        <title>The evolution and pathogenic mechanisms of the rice sheath blight pathogen.</title>
        <authorList>
            <person name="Zheng A."/>
            <person name="Lin R."/>
            <person name="Xu L."/>
            <person name="Qin P."/>
            <person name="Tang C."/>
            <person name="Ai P."/>
            <person name="Zhang D."/>
            <person name="Liu Y."/>
            <person name="Sun Z."/>
            <person name="Feng H."/>
            <person name="Wang Y."/>
            <person name="Chen Y."/>
            <person name="Liang X."/>
            <person name="Fu R."/>
            <person name="Li Q."/>
            <person name="Zhang J."/>
            <person name="Yu X."/>
            <person name="Xie Z."/>
            <person name="Ding L."/>
            <person name="Guan P."/>
            <person name="Tang J."/>
            <person name="Liang Y."/>
            <person name="Wang S."/>
            <person name="Deng Q."/>
            <person name="Li S."/>
            <person name="Zhu J."/>
            <person name="Wang L."/>
            <person name="Liu H."/>
            <person name="Li P."/>
        </authorList>
    </citation>
    <scope>NUCLEOTIDE SEQUENCE [LARGE SCALE GENOMIC DNA]</scope>
    <source>
        <strain evidence="2">AG-1 IA</strain>
    </source>
</reference>
<sequence length="46" mass="5112">MLQALSQRLSISNSISYDQITFWVIRGTPLGDMMGHKRCLVRGSSG</sequence>
<dbReference type="AlphaFoldDB" id="L8X034"/>
<accession>L8X034</accession>
<gene>
    <name evidence="1" type="ORF">AG1IA_02290</name>
</gene>
<dbReference type="HOGENOM" id="CLU_3191624_0_0_1"/>
<comment type="caution">
    <text evidence="1">The sequence shown here is derived from an EMBL/GenBank/DDBJ whole genome shotgun (WGS) entry which is preliminary data.</text>
</comment>
<keyword evidence="2" id="KW-1185">Reference proteome</keyword>
<dbReference type="EMBL" id="AFRT01000516">
    <property type="protein sequence ID" value="ELU43681.1"/>
    <property type="molecule type" value="Genomic_DNA"/>
</dbReference>
<organism evidence="1 2">
    <name type="scientific">Thanatephorus cucumeris (strain AG1-IA)</name>
    <name type="common">Rice sheath blight fungus</name>
    <name type="synonym">Rhizoctonia solani</name>
    <dbReference type="NCBI Taxonomy" id="983506"/>
    <lineage>
        <taxon>Eukaryota</taxon>
        <taxon>Fungi</taxon>
        <taxon>Dikarya</taxon>
        <taxon>Basidiomycota</taxon>
        <taxon>Agaricomycotina</taxon>
        <taxon>Agaricomycetes</taxon>
        <taxon>Cantharellales</taxon>
        <taxon>Ceratobasidiaceae</taxon>
        <taxon>Rhizoctonia</taxon>
        <taxon>Rhizoctonia solani AG-1</taxon>
    </lineage>
</organism>
<proteinExistence type="predicted"/>
<evidence type="ECO:0000313" key="2">
    <source>
        <dbReference type="Proteomes" id="UP000011668"/>
    </source>
</evidence>
<evidence type="ECO:0000313" key="1">
    <source>
        <dbReference type="EMBL" id="ELU43681.1"/>
    </source>
</evidence>
<dbReference type="Proteomes" id="UP000011668">
    <property type="component" value="Unassembled WGS sequence"/>
</dbReference>
<protein>
    <submittedName>
        <fullName evidence="1">Uncharacterized protein</fullName>
    </submittedName>
</protein>